<organism evidence="2 3">
    <name type="scientific">Prorocentrum cordatum</name>
    <dbReference type="NCBI Taxonomy" id="2364126"/>
    <lineage>
        <taxon>Eukaryota</taxon>
        <taxon>Sar</taxon>
        <taxon>Alveolata</taxon>
        <taxon>Dinophyceae</taxon>
        <taxon>Prorocentrales</taxon>
        <taxon>Prorocentraceae</taxon>
        <taxon>Prorocentrum</taxon>
    </lineage>
</organism>
<dbReference type="EMBL" id="CAUYUJ010017736">
    <property type="protein sequence ID" value="CAK0877412.1"/>
    <property type="molecule type" value="Genomic_DNA"/>
</dbReference>
<protein>
    <recommendedName>
        <fullName evidence="4">Protein S-acyltransferase</fullName>
    </recommendedName>
</protein>
<feature type="transmembrane region" description="Helical" evidence="1">
    <location>
        <begin position="88"/>
        <end position="109"/>
    </location>
</feature>
<keyword evidence="3" id="KW-1185">Reference proteome</keyword>
<keyword evidence="1" id="KW-1133">Transmembrane helix</keyword>
<dbReference type="Proteomes" id="UP001189429">
    <property type="component" value="Unassembled WGS sequence"/>
</dbReference>
<reference evidence="2" key="1">
    <citation type="submission" date="2023-10" db="EMBL/GenBank/DDBJ databases">
        <authorList>
            <person name="Chen Y."/>
            <person name="Shah S."/>
            <person name="Dougan E. K."/>
            <person name="Thang M."/>
            <person name="Chan C."/>
        </authorList>
    </citation>
    <scope>NUCLEOTIDE SEQUENCE [LARGE SCALE GENOMIC DNA]</scope>
</reference>
<keyword evidence="1" id="KW-0472">Membrane</keyword>
<proteinExistence type="predicted"/>
<sequence length="145" mass="16024">MEVADVDAAGVKTCAANPQNLATFPAESSNKTCCLRFWPYCCNPCFPCFLFALCIWLAGFIMIPFVVPEFFFSTAGMEDDACHWMRTVMFWLTFAAMLLCFFGHVIAEYSHMVDECHKKCGSDAVARLQALGTTRSSAPAACVCL</sequence>
<evidence type="ECO:0000313" key="3">
    <source>
        <dbReference type="Proteomes" id="UP001189429"/>
    </source>
</evidence>
<evidence type="ECO:0008006" key="4">
    <source>
        <dbReference type="Google" id="ProtNLM"/>
    </source>
</evidence>
<comment type="caution">
    <text evidence="2">The sequence shown here is derived from an EMBL/GenBank/DDBJ whole genome shotgun (WGS) entry which is preliminary data.</text>
</comment>
<accession>A0ABN9VXQ7</accession>
<evidence type="ECO:0000256" key="1">
    <source>
        <dbReference type="SAM" id="Phobius"/>
    </source>
</evidence>
<name>A0ABN9VXQ7_9DINO</name>
<gene>
    <name evidence="2" type="ORF">PCOR1329_LOCUS61492</name>
</gene>
<feature type="transmembrane region" description="Helical" evidence="1">
    <location>
        <begin position="45"/>
        <end position="68"/>
    </location>
</feature>
<evidence type="ECO:0000313" key="2">
    <source>
        <dbReference type="EMBL" id="CAK0877412.1"/>
    </source>
</evidence>
<keyword evidence="1" id="KW-0812">Transmembrane</keyword>